<dbReference type="EMBL" id="JAUOZU010000001">
    <property type="protein sequence ID" value="MDO6962519.1"/>
    <property type="molecule type" value="Genomic_DNA"/>
</dbReference>
<name>A0ABT8YFS4_9HYPH</name>
<evidence type="ECO:0000259" key="2">
    <source>
        <dbReference type="Pfam" id="PF01266"/>
    </source>
</evidence>
<dbReference type="PANTHER" id="PTHR13847:SF281">
    <property type="entry name" value="FAD DEPENDENT OXIDOREDUCTASE DOMAIN-CONTAINING PROTEIN"/>
    <property type="match status" value="1"/>
</dbReference>
<reference evidence="3" key="2">
    <citation type="submission" date="2023-07" db="EMBL/GenBank/DDBJ databases">
        <authorList>
            <person name="Shen H."/>
        </authorList>
    </citation>
    <scope>NUCLEOTIDE SEQUENCE</scope>
    <source>
        <strain evidence="3">TNR-22</strain>
    </source>
</reference>
<dbReference type="Proteomes" id="UP001174932">
    <property type="component" value="Unassembled WGS sequence"/>
</dbReference>
<reference evidence="3" key="1">
    <citation type="journal article" date="2015" name="Int. J. Syst. Evol. Microbiol.">
        <title>Rhizobium alvei sp. nov., isolated from a freshwater river.</title>
        <authorList>
            <person name="Sheu S.Y."/>
            <person name="Huang H.W."/>
            <person name="Young C.C."/>
            <person name="Chen W.M."/>
        </authorList>
    </citation>
    <scope>NUCLEOTIDE SEQUENCE</scope>
    <source>
        <strain evidence="3">TNR-22</strain>
    </source>
</reference>
<dbReference type="InterPro" id="IPR036188">
    <property type="entry name" value="FAD/NAD-bd_sf"/>
</dbReference>
<dbReference type="RefSeq" id="WP_304374370.1">
    <property type="nucleotide sequence ID" value="NZ_JAUOZU010000001.1"/>
</dbReference>
<dbReference type="GO" id="GO:0016491">
    <property type="term" value="F:oxidoreductase activity"/>
    <property type="evidence" value="ECO:0007669"/>
    <property type="project" value="UniProtKB-KW"/>
</dbReference>
<evidence type="ECO:0000313" key="4">
    <source>
        <dbReference type="Proteomes" id="UP001174932"/>
    </source>
</evidence>
<keyword evidence="4" id="KW-1185">Reference proteome</keyword>
<accession>A0ABT8YFS4</accession>
<dbReference type="SUPFAM" id="SSF51905">
    <property type="entry name" value="FAD/NAD(P)-binding domain"/>
    <property type="match status" value="1"/>
</dbReference>
<feature type="domain" description="FAD dependent oxidoreductase" evidence="2">
    <location>
        <begin position="31"/>
        <end position="383"/>
    </location>
</feature>
<protein>
    <submittedName>
        <fullName evidence="3">FAD-dependent oxidoreductase</fullName>
        <ecNumber evidence="3">1.-.-.-</ecNumber>
    </submittedName>
</protein>
<dbReference type="EC" id="1.-.-.-" evidence="3"/>
<sequence>MNDPAFRTPIWTEGLTRRFVPQPVKIPASVDLAIVGGGFLGLSAALSAARRGLSVALFEAGRIGEGASGLNGGQVIPGIKQDPEWILANLGENAGGRLLSFAASTADRVFDLIGAEGMAVPHRRNGWIQACHTEKALAMATERHRQWANAGADVAMLGEAAISRKIGTDNYLGGFWDRRAGVINPLAFQHGLAIAAANAGAILCERTRCMGLRRRDGRWHLSLDQDRTVSAAKVIVAANAYSDGLIPGLKQSLVALHSFQIATAPLPETLERAILPEEQAVSDSRRILVYYRKTADNRLVLGGRGRMSLPRSPSDWAHLERALRRLFPATQGLPIERRWFGRVAMTPDHLPHIHEPEPGLITLVGCQGRGVALMTAAAPHLVDYLQGGGPDMLPFPVTPIAPIAFHRFRRIGVTALVTWYRALDALER</sequence>
<dbReference type="Gene3D" id="3.50.50.60">
    <property type="entry name" value="FAD/NAD(P)-binding domain"/>
    <property type="match status" value="1"/>
</dbReference>
<proteinExistence type="predicted"/>
<keyword evidence="1 3" id="KW-0560">Oxidoreductase</keyword>
<organism evidence="3 4">
    <name type="scientific">Rhizobium alvei</name>
    <dbReference type="NCBI Taxonomy" id="1132659"/>
    <lineage>
        <taxon>Bacteria</taxon>
        <taxon>Pseudomonadati</taxon>
        <taxon>Pseudomonadota</taxon>
        <taxon>Alphaproteobacteria</taxon>
        <taxon>Hyphomicrobiales</taxon>
        <taxon>Rhizobiaceae</taxon>
        <taxon>Rhizobium/Agrobacterium group</taxon>
        <taxon>Rhizobium</taxon>
    </lineage>
</organism>
<comment type="caution">
    <text evidence="3">The sequence shown here is derived from an EMBL/GenBank/DDBJ whole genome shotgun (WGS) entry which is preliminary data.</text>
</comment>
<evidence type="ECO:0000256" key="1">
    <source>
        <dbReference type="ARBA" id="ARBA00023002"/>
    </source>
</evidence>
<evidence type="ECO:0000313" key="3">
    <source>
        <dbReference type="EMBL" id="MDO6962519.1"/>
    </source>
</evidence>
<dbReference type="PANTHER" id="PTHR13847">
    <property type="entry name" value="SARCOSINE DEHYDROGENASE-RELATED"/>
    <property type="match status" value="1"/>
</dbReference>
<gene>
    <name evidence="3" type="ORF">Q4481_01045</name>
</gene>
<dbReference type="Pfam" id="PF01266">
    <property type="entry name" value="DAO"/>
    <property type="match status" value="1"/>
</dbReference>
<dbReference type="Gene3D" id="3.30.9.10">
    <property type="entry name" value="D-Amino Acid Oxidase, subunit A, domain 2"/>
    <property type="match status" value="1"/>
</dbReference>
<dbReference type="InterPro" id="IPR006076">
    <property type="entry name" value="FAD-dep_OxRdtase"/>
</dbReference>